<organism evidence="2 3">
    <name type="scientific">Pseudocercospora fijiensis (strain CIRAD86)</name>
    <name type="common">Black leaf streak disease fungus</name>
    <name type="synonym">Mycosphaerella fijiensis</name>
    <dbReference type="NCBI Taxonomy" id="383855"/>
    <lineage>
        <taxon>Eukaryota</taxon>
        <taxon>Fungi</taxon>
        <taxon>Dikarya</taxon>
        <taxon>Ascomycota</taxon>
        <taxon>Pezizomycotina</taxon>
        <taxon>Dothideomycetes</taxon>
        <taxon>Dothideomycetidae</taxon>
        <taxon>Mycosphaerellales</taxon>
        <taxon>Mycosphaerellaceae</taxon>
        <taxon>Pseudocercospora</taxon>
    </lineage>
</organism>
<evidence type="ECO:0000313" key="2">
    <source>
        <dbReference type="EMBL" id="EME82678.1"/>
    </source>
</evidence>
<proteinExistence type="predicted"/>
<dbReference type="VEuPathDB" id="FungiDB:MYCFIDRAFT_211122"/>
<name>M3AZT5_PSEFD</name>
<sequence length="73" mass="7849">MSAPRRESRYLSLGPVTGPLWAEPASPTSSSSQRSPSPPETIEAVNKSTRSGSQSSTSSERLKFLSNVDKPQE</sequence>
<accession>M3AZT5</accession>
<protein>
    <submittedName>
        <fullName evidence="2">Uncharacterized protein</fullName>
    </submittedName>
</protein>
<evidence type="ECO:0000256" key="1">
    <source>
        <dbReference type="SAM" id="MobiDB-lite"/>
    </source>
</evidence>
<dbReference type="AlphaFoldDB" id="M3AZT5"/>
<keyword evidence="3" id="KW-1185">Reference proteome</keyword>
<dbReference type="EMBL" id="KB446558">
    <property type="protein sequence ID" value="EME82678.1"/>
    <property type="molecule type" value="Genomic_DNA"/>
</dbReference>
<evidence type="ECO:0000313" key="3">
    <source>
        <dbReference type="Proteomes" id="UP000016932"/>
    </source>
</evidence>
<feature type="compositionally biased region" description="Low complexity" evidence="1">
    <location>
        <begin position="48"/>
        <end position="59"/>
    </location>
</feature>
<dbReference type="Proteomes" id="UP000016932">
    <property type="component" value="Unassembled WGS sequence"/>
</dbReference>
<feature type="region of interest" description="Disordered" evidence="1">
    <location>
        <begin position="1"/>
        <end position="73"/>
    </location>
</feature>
<reference evidence="2 3" key="1">
    <citation type="journal article" date="2012" name="PLoS Pathog.">
        <title>Diverse lifestyles and strategies of plant pathogenesis encoded in the genomes of eighteen Dothideomycetes fungi.</title>
        <authorList>
            <person name="Ohm R.A."/>
            <person name="Feau N."/>
            <person name="Henrissat B."/>
            <person name="Schoch C.L."/>
            <person name="Horwitz B.A."/>
            <person name="Barry K.W."/>
            <person name="Condon B.J."/>
            <person name="Copeland A.C."/>
            <person name="Dhillon B."/>
            <person name="Glaser F."/>
            <person name="Hesse C.N."/>
            <person name="Kosti I."/>
            <person name="LaButti K."/>
            <person name="Lindquist E.A."/>
            <person name="Lucas S."/>
            <person name="Salamov A.A."/>
            <person name="Bradshaw R.E."/>
            <person name="Ciuffetti L."/>
            <person name="Hamelin R.C."/>
            <person name="Kema G.H.J."/>
            <person name="Lawrence C."/>
            <person name="Scott J.A."/>
            <person name="Spatafora J.W."/>
            <person name="Turgeon B.G."/>
            <person name="de Wit P.J.G.M."/>
            <person name="Zhong S."/>
            <person name="Goodwin S.B."/>
            <person name="Grigoriev I.V."/>
        </authorList>
    </citation>
    <scope>NUCLEOTIDE SEQUENCE [LARGE SCALE GENOMIC DNA]</scope>
    <source>
        <strain evidence="2 3">CIRAD86</strain>
    </source>
</reference>
<dbReference type="KEGG" id="pfj:MYCFIDRAFT_211122"/>
<dbReference type="RefSeq" id="XP_007926134.1">
    <property type="nucleotide sequence ID" value="XM_007927943.1"/>
</dbReference>
<gene>
    <name evidence="2" type="ORF">MYCFIDRAFT_211122</name>
</gene>
<dbReference type="HOGENOM" id="CLU_2705885_0_0_1"/>
<dbReference type="GeneID" id="19337311"/>
<feature type="compositionally biased region" description="Low complexity" evidence="1">
    <location>
        <begin position="24"/>
        <end position="35"/>
    </location>
</feature>